<evidence type="ECO:0000259" key="4">
    <source>
        <dbReference type="PROSITE" id="PS50977"/>
    </source>
</evidence>
<evidence type="ECO:0000256" key="3">
    <source>
        <dbReference type="PROSITE-ProRule" id="PRU00335"/>
    </source>
</evidence>
<feature type="domain" description="HTH tetR-type" evidence="4">
    <location>
        <begin position="8"/>
        <end position="68"/>
    </location>
</feature>
<evidence type="ECO:0000256" key="2">
    <source>
        <dbReference type="ARBA" id="ARBA00023125"/>
    </source>
</evidence>
<feature type="DNA-binding region" description="H-T-H motif" evidence="3">
    <location>
        <begin position="31"/>
        <end position="50"/>
    </location>
</feature>
<keyword evidence="1" id="KW-0678">Repressor</keyword>
<evidence type="ECO:0000313" key="5">
    <source>
        <dbReference type="EMBL" id="MBD7944044.1"/>
    </source>
</evidence>
<dbReference type="InterPro" id="IPR039532">
    <property type="entry name" value="TetR_C_Firmicutes"/>
</dbReference>
<dbReference type="Gene3D" id="1.10.357.10">
    <property type="entry name" value="Tetracycline Repressor, domain 2"/>
    <property type="match status" value="1"/>
</dbReference>
<dbReference type="InterPro" id="IPR001647">
    <property type="entry name" value="HTH_TetR"/>
</dbReference>
<dbReference type="InterPro" id="IPR050624">
    <property type="entry name" value="HTH-type_Tx_Regulator"/>
</dbReference>
<dbReference type="InterPro" id="IPR009057">
    <property type="entry name" value="Homeodomain-like_sf"/>
</dbReference>
<sequence>MKTDLRILKTQESLRNALLELLKNKPLESINITELCRLAKINRGTFYLHYQNVHGVFESYFEEIIDDLRKSYEEPYHQTNFNIQNLKSDMIIIFHHVKRYEGFYHIIFDETNPIRYYYKLFHAIRKMMKDLTMNSIDYLPEEQMEYFVSYQTNAIMGILVEWHSNQFSTSPDELNEYLYNFSNLLKWFPDQQGDVE</sequence>
<dbReference type="PANTHER" id="PTHR43479">
    <property type="entry name" value="ACREF/ENVCD OPERON REPRESSOR-RELATED"/>
    <property type="match status" value="1"/>
</dbReference>
<dbReference type="PANTHER" id="PTHR43479:SF7">
    <property type="entry name" value="TETR-FAMILY TRANSCRIPTIONAL REGULATOR"/>
    <property type="match status" value="1"/>
</dbReference>
<proteinExistence type="predicted"/>
<comment type="caution">
    <text evidence="5">The sequence shown here is derived from an EMBL/GenBank/DDBJ whole genome shotgun (WGS) entry which is preliminary data.</text>
</comment>
<reference evidence="5 6" key="1">
    <citation type="submission" date="2020-08" db="EMBL/GenBank/DDBJ databases">
        <title>A Genomic Blueprint of the Chicken Gut Microbiome.</title>
        <authorList>
            <person name="Gilroy R."/>
            <person name="Ravi A."/>
            <person name="Getino M."/>
            <person name="Pursley I."/>
            <person name="Horton D.L."/>
            <person name="Alikhan N.-F."/>
            <person name="Baker D."/>
            <person name="Gharbi K."/>
            <person name="Hall N."/>
            <person name="Watson M."/>
            <person name="Adriaenssens E.M."/>
            <person name="Foster-Nyarko E."/>
            <person name="Jarju S."/>
            <person name="Secka A."/>
            <person name="Antonio M."/>
            <person name="Oren A."/>
            <person name="Chaudhuri R."/>
            <person name="La Ragione R.M."/>
            <person name="Hildebrand F."/>
            <person name="Pallen M.J."/>
        </authorList>
    </citation>
    <scope>NUCLEOTIDE SEQUENCE [LARGE SCALE GENOMIC DNA]</scope>
    <source>
        <strain evidence="5 6">Sa2BUA9</strain>
    </source>
</reference>
<organism evidence="5 6">
    <name type="scientific">Psychrobacillus faecigallinarum</name>
    <dbReference type="NCBI Taxonomy" id="2762235"/>
    <lineage>
        <taxon>Bacteria</taxon>
        <taxon>Bacillati</taxon>
        <taxon>Bacillota</taxon>
        <taxon>Bacilli</taxon>
        <taxon>Bacillales</taxon>
        <taxon>Bacillaceae</taxon>
        <taxon>Psychrobacillus</taxon>
    </lineage>
</organism>
<dbReference type="Pfam" id="PF14278">
    <property type="entry name" value="TetR_C_8"/>
    <property type="match status" value="1"/>
</dbReference>
<dbReference type="SUPFAM" id="SSF46689">
    <property type="entry name" value="Homeodomain-like"/>
    <property type="match status" value="1"/>
</dbReference>
<accession>A0ABR8R8B4</accession>
<evidence type="ECO:0000313" key="6">
    <source>
        <dbReference type="Proteomes" id="UP000640786"/>
    </source>
</evidence>
<evidence type="ECO:0000256" key="1">
    <source>
        <dbReference type="ARBA" id="ARBA00022491"/>
    </source>
</evidence>
<protein>
    <submittedName>
        <fullName evidence="5">TetR/AcrR family transcriptional regulator</fullName>
    </submittedName>
</protein>
<dbReference type="EMBL" id="JACSQO010000003">
    <property type="protein sequence ID" value="MBD7944044.1"/>
    <property type="molecule type" value="Genomic_DNA"/>
</dbReference>
<gene>
    <name evidence="5" type="ORF">H9650_07920</name>
</gene>
<keyword evidence="6" id="KW-1185">Reference proteome</keyword>
<keyword evidence="2 3" id="KW-0238">DNA-binding</keyword>
<name>A0ABR8R8B4_9BACI</name>
<dbReference type="RefSeq" id="WP_144539890.1">
    <property type="nucleotide sequence ID" value="NZ_JACSQO010000003.1"/>
</dbReference>
<dbReference type="PROSITE" id="PS50977">
    <property type="entry name" value="HTH_TETR_2"/>
    <property type="match status" value="1"/>
</dbReference>
<dbReference type="Proteomes" id="UP000640786">
    <property type="component" value="Unassembled WGS sequence"/>
</dbReference>